<dbReference type="GO" id="GO:0005829">
    <property type="term" value="C:cytosol"/>
    <property type="evidence" value="ECO:0007669"/>
    <property type="project" value="TreeGrafter"/>
</dbReference>
<organism evidence="8 10">
    <name type="scientific">Anaerotruncus colihominis</name>
    <dbReference type="NCBI Taxonomy" id="169435"/>
    <lineage>
        <taxon>Bacteria</taxon>
        <taxon>Bacillati</taxon>
        <taxon>Bacillota</taxon>
        <taxon>Clostridia</taxon>
        <taxon>Eubacteriales</taxon>
        <taxon>Oscillospiraceae</taxon>
        <taxon>Anaerotruncus</taxon>
    </lineage>
</organism>
<dbReference type="GO" id="GO:0043103">
    <property type="term" value="P:hypoxanthine salvage"/>
    <property type="evidence" value="ECO:0007669"/>
    <property type="project" value="TreeGrafter"/>
</dbReference>
<dbReference type="GO" id="GO:0006154">
    <property type="term" value="P:adenosine catabolic process"/>
    <property type="evidence" value="ECO:0007669"/>
    <property type="project" value="TreeGrafter"/>
</dbReference>
<evidence type="ECO:0000313" key="10">
    <source>
        <dbReference type="Proteomes" id="UP000095765"/>
    </source>
</evidence>
<dbReference type="GO" id="GO:0004000">
    <property type="term" value="F:adenosine deaminase activity"/>
    <property type="evidence" value="ECO:0007669"/>
    <property type="project" value="UniProtKB-ARBA"/>
</dbReference>
<dbReference type="EC" id="3.5.4.4" evidence="3"/>
<evidence type="ECO:0000256" key="3">
    <source>
        <dbReference type="ARBA" id="ARBA00012784"/>
    </source>
</evidence>
<dbReference type="OrthoDB" id="9779574at2"/>
<accession>A0A174M0M9</accession>
<evidence type="ECO:0000256" key="2">
    <source>
        <dbReference type="ARBA" id="ARBA00006676"/>
    </source>
</evidence>
<evidence type="ECO:0000256" key="4">
    <source>
        <dbReference type="ARBA" id="ARBA00022723"/>
    </source>
</evidence>
<reference evidence="8 10" key="1">
    <citation type="submission" date="2015-09" db="EMBL/GenBank/DDBJ databases">
        <authorList>
            <consortium name="Pathogen Informatics"/>
        </authorList>
    </citation>
    <scope>NUCLEOTIDE SEQUENCE [LARGE SCALE GENOMIC DNA]</scope>
    <source>
        <strain evidence="8 10">2789STDY5834939</strain>
    </source>
</reference>
<protein>
    <recommendedName>
        <fullName evidence="3">adenosine deaminase</fullName>
        <ecNumber evidence="3">3.5.4.4</ecNumber>
    </recommendedName>
</protein>
<reference evidence="11" key="2">
    <citation type="submission" date="2017-04" db="EMBL/GenBank/DDBJ databases">
        <title>Function of individual gut microbiota members based on whole genome sequencing of pure cultures obtained from chicken caecum.</title>
        <authorList>
            <person name="Medvecky M."/>
            <person name="Cejkova D."/>
            <person name="Polansky O."/>
            <person name="Karasova D."/>
            <person name="Kubasova T."/>
            <person name="Cizek A."/>
            <person name="Rychlik I."/>
        </authorList>
    </citation>
    <scope>NUCLEOTIDE SEQUENCE [LARGE SCALE GENOMIC DNA]</scope>
    <source>
        <strain evidence="11">An175</strain>
    </source>
</reference>
<dbReference type="InterPro" id="IPR006330">
    <property type="entry name" value="Ado/ade_deaminase"/>
</dbReference>
<name>A0A174M0M9_9FIRM</name>
<dbReference type="RefSeq" id="WP_055243883.1">
    <property type="nucleotide sequence ID" value="NZ_CABIWA010000001.1"/>
</dbReference>
<dbReference type="EMBL" id="NFKP01000008">
    <property type="protein sequence ID" value="OUP69674.1"/>
    <property type="molecule type" value="Genomic_DNA"/>
</dbReference>
<dbReference type="EMBL" id="CZBE01000002">
    <property type="protein sequence ID" value="CUP29903.1"/>
    <property type="molecule type" value="Genomic_DNA"/>
</dbReference>
<gene>
    <name evidence="9" type="ORF">B5F11_08515</name>
    <name evidence="8" type="ORF">ERS852551_00356</name>
</gene>
<keyword evidence="4" id="KW-0479">Metal-binding</keyword>
<evidence type="ECO:0000256" key="5">
    <source>
        <dbReference type="ARBA" id="ARBA00022801"/>
    </source>
</evidence>
<dbReference type="Proteomes" id="UP000095765">
    <property type="component" value="Unassembled WGS sequence"/>
</dbReference>
<dbReference type="Pfam" id="PF00962">
    <property type="entry name" value="A_deaminase"/>
    <property type="match status" value="1"/>
</dbReference>
<evidence type="ECO:0000256" key="6">
    <source>
        <dbReference type="ARBA" id="ARBA00022833"/>
    </source>
</evidence>
<dbReference type="PANTHER" id="PTHR11409:SF43">
    <property type="entry name" value="ADENOSINE DEAMINASE"/>
    <property type="match status" value="1"/>
</dbReference>
<dbReference type="Proteomes" id="UP000196386">
    <property type="component" value="Unassembled WGS sequence"/>
</dbReference>
<comment type="similarity">
    <text evidence="2">Belongs to the metallo-dependent hydrolases superfamily. Adenosine and AMP deaminases family.</text>
</comment>
<dbReference type="NCBIfam" id="TIGR01430">
    <property type="entry name" value="aden_deam"/>
    <property type="match status" value="1"/>
</dbReference>
<dbReference type="GO" id="GO:0046103">
    <property type="term" value="P:inosine biosynthetic process"/>
    <property type="evidence" value="ECO:0007669"/>
    <property type="project" value="TreeGrafter"/>
</dbReference>
<dbReference type="PANTHER" id="PTHR11409">
    <property type="entry name" value="ADENOSINE DEAMINASE"/>
    <property type="match status" value="1"/>
</dbReference>
<dbReference type="GO" id="GO:0046872">
    <property type="term" value="F:metal ion binding"/>
    <property type="evidence" value="ECO:0007669"/>
    <property type="project" value="UniProtKB-KW"/>
</dbReference>
<evidence type="ECO:0000256" key="1">
    <source>
        <dbReference type="ARBA" id="ARBA00001947"/>
    </source>
</evidence>
<dbReference type="SUPFAM" id="SSF51556">
    <property type="entry name" value="Metallo-dependent hydrolases"/>
    <property type="match status" value="1"/>
</dbReference>
<dbReference type="Gene3D" id="3.20.20.140">
    <property type="entry name" value="Metal-dependent hydrolases"/>
    <property type="match status" value="1"/>
</dbReference>
<dbReference type="InterPro" id="IPR001365">
    <property type="entry name" value="A_deaminase_dom"/>
</dbReference>
<keyword evidence="5 8" id="KW-0378">Hydrolase</keyword>
<evidence type="ECO:0000313" key="9">
    <source>
        <dbReference type="EMBL" id="OUP69674.1"/>
    </source>
</evidence>
<dbReference type="AlphaFoldDB" id="A0A174M0M9"/>
<evidence type="ECO:0000313" key="8">
    <source>
        <dbReference type="EMBL" id="CUP29903.1"/>
    </source>
</evidence>
<keyword evidence="6" id="KW-0862">Zinc</keyword>
<comment type="cofactor">
    <cofactor evidence="1">
        <name>Zn(2+)</name>
        <dbReference type="ChEBI" id="CHEBI:29105"/>
    </cofactor>
</comment>
<proteinExistence type="inferred from homology"/>
<feature type="domain" description="Adenosine deaminase" evidence="7">
    <location>
        <begin position="2"/>
        <end position="314"/>
    </location>
</feature>
<sequence>MTELHLHLDGSMRPQTIFELASHQGIALPAADAKALRAYLEVPADCPSLTDYLKRFDLPLAVLQTPDALERAVFELSEDLWRLGVDRAEIRFAPQFSTSDGMTQDDAVCAAVAGARRAMETYPAFRCGLILCCMRGSGNMAANEETLRLVRKHLPGGVVCAIDLAGAEALFPTSDYAGLFEQARAQQIPMTIHAGEAAGPESIRQALSFGTKRIGHGITAAGDPALVRQLAEAGVTLEVCPTSNVQTKGAVSLEQHPIRALFDAGVRVTVNSDNMTVSNIDLPREIALLKTHLGFTGEEIGTMQRYAREASFLRD</sequence>
<evidence type="ECO:0000313" key="11">
    <source>
        <dbReference type="Proteomes" id="UP000196386"/>
    </source>
</evidence>
<reference evidence="9" key="3">
    <citation type="journal article" date="2018" name="BMC Genomics">
        <title>Whole genome sequencing and function prediction of 133 gut anaerobes isolated from chicken caecum in pure cultures.</title>
        <authorList>
            <person name="Medvecky M."/>
            <person name="Cejkova D."/>
            <person name="Polansky O."/>
            <person name="Karasova D."/>
            <person name="Kubasova T."/>
            <person name="Cizek A."/>
            <person name="Rychlik I."/>
        </authorList>
    </citation>
    <scope>NUCLEOTIDE SEQUENCE</scope>
    <source>
        <strain evidence="9">An175</strain>
    </source>
</reference>
<evidence type="ECO:0000259" key="7">
    <source>
        <dbReference type="Pfam" id="PF00962"/>
    </source>
</evidence>
<dbReference type="InterPro" id="IPR032466">
    <property type="entry name" value="Metal_Hydrolase"/>
</dbReference>